<dbReference type="PANTHER" id="PTHR37804:SF1">
    <property type="entry name" value="CDAA REGULATORY PROTEIN CDAR"/>
    <property type="match status" value="1"/>
</dbReference>
<evidence type="ECO:0000256" key="1">
    <source>
        <dbReference type="SAM" id="SignalP"/>
    </source>
</evidence>
<dbReference type="EMBL" id="CP104064">
    <property type="protein sequence ID" value="WAH37431.1"/>
    <property type="molecule type" value="Genomic_DNA"/>
</dbReference>
<dbReference type="Proteomes" id="UP001164803">
    <property type="component" value="Chromosome"/>
</dbReference>
<dbReference type="Gene3D" id="2.170.120.30">
    <property type="match status" value="2"/>
</dbReference>
<evidence type="ECO:0000313" key="3">
    <source>
        <dbReference type="Proteomes" id="UP001164803"/>
    </source>
</evidence>
<dbReference type="InterPro" id="IPR053154">
    <property type="entry name" value="c-di-AMP_regulator"/>
</dbReference>
<name>A0ABY6Z530_9BACL</name>
<protein>
    <submittedName>
        <fullName evidence="2">CdaR family protein</fullName>
    </submittedName>
</protein>
<dbReference type="Pfam" id="PF07949">
    <property type="entry name" value="YbbR"/>
    <property type="match status" value="2"/>
</dbReference>
<gene>
    <name evidence="2" type="ORF">NZD86_02505</name>
</gene>
<organism evidence="2 3">
    <name type="scientific">Alicyclobacillus dauci</name>
    <dbReference type="NCBI Taxonomy" id="1475485"/>
    <lineage>
        <taxon>Bacteria</taxon>
        <taxon>Bacillati</taxon>
        <taxon>Bacillota</taxon>
        <taxon>Bacilli</taxon>
        <taxon>Bacillales</taxon>
        <taxon>Alicyclobacillaceae</taxon>
        <taxon>Alicyclobacillus</taxon>
    </lineage>
</organism>
<keyword evidence="3" id="KW-1185">Reference proteome</keyword>
<dbReference type="RefSeq" id="WP_268044925.1">
    <property type="nucleotide sequence ID" value="NZ_CP104064.1"/>
</dbReference>
<feature type="chain" id="PRO_5047273320" evidence="1">
    <location>
        <begin position="29"/>
        <end position="406"/>
    </location>
</feature>
<reference evidence="2" key="1">
    <citation type="submission" date="2022-08" db="EMBL/GenBank/DDBJ databases">
        <title>Alicyclobacillus dauci DSM2870, complete genome.</title>
        <authorList>
            <person name="Wang Q."/>
            <person name="Cai R."/>
            <person name="Wang Z."/>
        </authorList>
    </citation>
    <scope>NUCLEOTIDE SEQUENCE</scope>
    <source>
        <strain evidence="2">DSM 28700</strain>
    </source>
</reference>
<feature type="signal peptide" evidence="1">
    <location>
        <begin position="1"/>
        <end position="28"/>
    </location>
</feature>
<dbReference type="PANTHER" id="PTHR37804">
    <property type="entry name" value="CDAA REGULATORY PROTEIN CDAR"/>
    <property type="match status" value="1"/>
</dbReference>
<keyword evidence="1" id="KW-0732">Signal</keyword>
<proteinExistence type="predicted"/>
<dbReference type="InterPro" id="IPR012505">
    <property type="entry name" value="YbbR"/>
</dbReference>
<sequence>MDRFLRNNNVLRILALVLACIIWLAVHAPTDASASTPQQQSGMTLTQDYQFAIHVESGDDVVVASMDQSTATVKVTAGYLRIPSLPADMLKVQLVANAQGLGPGTQTLNIAAVGMPNDVKRYTIVPQTVTVVLEKKVHVQKPIDVQVKGTPAQGYSLGSFKLNTESVDVSGANSLVQSVAQVVGTLDVTGMKDSGTKIVNLTPVDVHGNPVQNVDLAPSTISVDVPIQTSEEKVKLQPEVTGSPAPGYAVSGVTLDNQDVSEAGLAQSDLPANGLNVPIDVTGLSQTKTLTVPVPLLQGMTKVTPDTVSATVTIEPSATVTLKQVPVSVQNQPKGKTVTLPDAPKVDVTLTGPQSVISKLSAKDIQAYVDASTLKPNQNQADVTIRVPKWVSVTDISQRTVAVQIG</sequence>
<accession>A0ABY6Z530</accession>
<dbReference type="Gene3D" id="2.170.120.40">
    <property type="entry name" value="YbbR-like domain"/>
    <property type="match status" value="2"/>
</dbReference>
<evidence type="ECO:0000313" key="2">
    <source>
        <dbReference type="EMBL" id="WAH37431.1"/>
    </source>
</evidence>